<evidence type="ECO:0000256" key="3">
    <source>
        <dbReference type="SAM" id="MobiDB-lite"/>
    </source>
</evidence>
<dbReference type="AlphaFoldDB" id="A0A081CAL2"/>
<evidence type="ECO:0000259" key="4">
    <source>
        <dbReference type="PROSITE" id="PS51857"/>
    </source>
</evidence>
<accession>A0A081CAL2</accession>
<protein>
    <submittedName>
        <fullName evidence="5">CRISPR-associated RAMP protein, Cmr6 family</fullName>
    </submittedName>
</protein>
<dbReference type="PANTHER" id="PTHR39965">
    <property type="entry name" value="CRISPR SYSTEM CMR SUBUNIT CMR6"/>
    <property type="match status" value="1"/>
</dbReference>
<dbReference type="STRING" id="1499967.U27_01518"/>
<keyword evidence="1" id="KW-0051">Antiviral defense</keyword>
<dbReference type="NCBIfam" id="TIGR01898">
    <property type="entry name" value="cas_TM1791_cmr6"/>
    <property type="match status" value="1"/>
</dbReference>
<reference evidence="5" key="1">
    <citation type="journal article" date="2015" name="PeerJ">
        <title>First genomic representation of candidate bacterial phylum KSB3 points to enhanced environmental sensing as a trigger of wastewater bulking.</title>
        <authorList>
            <person name="Sekiguchi Y."/>
            <person name="Ohashi A."/>
            <person name="Parks D.H."/>
            <person name="Yamauchi T."/>
            <person name="Tyson G.W."/>
            <person name="Hugenholtz P."/>
        </authorList>
    </citation>
    <scope>NUCLEOTIDE SEQUENCE [LARGE SCALE GENOMIC DNA]</scope>
</reference>
<dbReference type="CDD" id="cd04458">
    <property type="entry name" value="CSP_CDS"/>
    <property type="match status" value="1"/>
</dbReference>
<dbReference type="SMART" id="SM00357">
    <property type="entry name" value="CSP"/>
    <property type="match status" value="1"/>
</dbReference>
<comment type="subcellular location">
    <subcellularLocation>
        <location evidence="2">Cytoplasm</location>
    </subcellularLocation>
</comment>
<dbReference type="InterPro" id="IPR012340">
    <property type="entry name" value="NA-bd_OB-fold"/>
</dbReference>
<organism evidence="5">
    <name type="scientific">Vecturithrix granuli</name>
    <dbReference type="NCBI Taxonomy" id="1499967"/>
    <lineage>
        <taxon>Bacteria</taxon>
        <taxon>Candidatus Moduliflexota</taxon>
        <taxon>Candidatus Vecturitrichia</taxon>
        <taxon>Candidatus Vecturitrichales</taxon>
        <taxon>Candidatus Vecturitrichaceae</taxon>
        <taxon>Candidatus Vecturithrix</taxon>
    </lineage>
</organism>
<dbReference type="Gene3D" id="2.40.50.140">
    <property type="entry name" value="Nucleic acid-binding proteins"/>
    <property type="match status" value="1"/>
</dbReference>
<feature type="compositionally biased region" description="Polar residues" evidence="3">
    <location>
        <begin position="97"/>
        <end position="108"/>
    </location>
</feature>
<dbReference type="SUPFAM" id="SSF50249">
    <property type="entry name" value="Nucleic acid-binding proteins"/>
    <property type="match status" value="1"/>
</dbReference>
<proteinExistence type="predicted"/>
<dbReference type="GO" id="GO:0005737">
    <property type="term" value="C:cytoplasm"/>
    <property type="evidence" value="ECO:0007669"/>
    <property type="project" value="UniProtKB-SubCell"/>
</dbReference>
<dbReference type="InterPro" id="IPR002059">
    <property type="entry name" value="CSP_DNA-bd"/>
</dbReference>
<dbReference type="GO" id="GO:0003676">
    <property type="term" value="F:nucleic acid binding"/>
    <property type="evidence" value="ECO:0007669"/>
    <property type="project" value="InterPro"/>
</dbReference>
<dbReference type="InterPro" id="IPR011129">
    <property type="entry name" value="CSD"/>
</dbReference>
<dbReference type="Pfam" id="PF00313">
    <property type="entry name" value="CSD"/>
    <property type="match status" value="1"/>
</dbReference>
<evidence type="ECO:0000256" key="1">
    <source>
        <dbReference type="ARBA" id="ARBA00023118"/>
    </source>
</evidence>
<dbReference type="InterPro" id="IPR005537">
    <property type="entry name" value="RAMP_III_fam"/>
</dbReference>
<name>A0A081CAL2_VECG1</name>
<sequence length="408" mass="46133">MSNGFKELKKMLKMEEESPPPSSRQIGKIKKVLTGFGFIEIEGGGNDLFFHFSSFVTLVKAGQIKEGMRVSFDVGQGKGGKPAAINIEILDMPQTPPSQKRQSSQRTSLPRGEHYYLPKDTRQTVATPLMHQNRGKPEQQIDNFSLLLNKCAYYIDDPKGEGKFVLYRKDEYELQPAFPRQIMQAAAERHRAAIMELGLKMADIQPLQVDWRLIVGLGNESVYETSMTLHHIYGIPYIPGQAVKGVFRSWCLLEYFDAEEEKGLRQNWFCDIFGCPKPKQPNEMNAYKEARQGKVIFFDAFPIDLKPEHIQPDIMNPHYSKYYSDGKPPADWQDPVPVNFLTVQGATFEFFVGTSSENNQEITDSTSPFYKKTLLGVVQEQLPLAFSLHGIGAKTAVGYGYFSGTEVM</sequence>
<gene>
    <name evidence="5" type="ORF">U27_01518</name>
</gene>
<evidence type="ECO:0000256" key="2">
    <source>
        <dbReference type="RuleBase" id="RU000408"/>
    </source>
</evidence>
<dbReference type="HOGENOM" id="CLU_053305_2_1_0"/>
<feature type="region of interest" description="Disordered" evidence="3">
    <location>
        <begin position="92"/>
        <end position="112"/>
    </location>
</feature>
<feature type="domain" description="CSD" evidence="4">
    <location>
        <begin position="24"/>
        <end position="89"/>
    </location>
</feature>
<evidence type="ECO:0000313" key="5">
    <source>
        <dbReference type="EMBL" id="GAK61617.1"/>
    </source>
</evidence>
<evidence type="ECO:0000313" key="6">
    <source>
        <dbReference type="Proteomes" id="UP000030661"/>
    </source>
</evidence>
<dbReference type="Proteomes" id="UP000030661">
    <property type="component" value="Unassembled WGS sequence"/>
</dbReference>
<dbReference type="EMBL" id="DF820481">
    <property type="protein sequence ID" value="GAK61617.1"/>
    <property type="molecule type" value="Genomic_DNA"/>
</dbReference>
<dbReference type="InterPro" id="IPR010172">
    <property type="entry name" value="CRISPR-assoc_prot_TM1791"/>
</dbReference>
<dbReference type="Pfam" id="PF03787">
    <property type="entry name" value="RAMPs"/>
    <property type="match status" value="1"/>
</dbReference>
<dbReference type="GO" id="GO:0051607">
    <property type="term" value="P:defense response to virus"/>
    <property type="evidence" value="ECO:0007669"/>
    <property type="project" value="UniProtKB-KW"/>
</dbReference>
<keyword evidence="6" id="KW-1185">Reference proteome</keyword>
<dbReference type="PROSITE" id="PS51857">
    <property type="entry name" value="CSD_2"/>
    <property type="match status" value="1"/>
</dbReference>
<dbReference type="PROSITE" id="PS00352">
    <property type="entry name" value="CSD_1"/>
    <property type="match status" value="1"/>
</dbReference>
<dbReference type="InterPro" id="IPR019844">
    <property type="entry name" value="CSD_CS"/>
</dbReference>
<dbReference type="PANTHER" id="PTHR39965:SF1">
    <property type="entry name" value="CRISPR SYSTEM CMR SUBUNIT CMR6"/>
    <property type="match status" value="1"/>
</dbReference>
<dbReference type="eggNOG" id="COG1604">
    <property type="taxonomic scope" value="Bacteria"/>
</dbReference>